<feature type="compositionally biased region" description="Polar residues" evidence="2">
    <location>
        <begin position="1"/>
        <end position="10"/>
    </location>
</feature>
<dbReference type="InterPro" id="IPR003409">
    <property type="entry name" value="MORN"/>
</dbReference>
<feature type="compositionally biased region" description="Low complexity" evidence="2">
    <location>
        <begin position="481"/>
        <end position="495"/>
    </location>
</feature>
<dbReference type="GeneID" id="7844058"/>
<sequence>MNSNQSSPEHSLTKRNSRVASTQELHMPIKDWISHLANLEDQDQILEYFETYKPQSNTFDMNELKNNSNLRIKRYKNCIYYGIILEGLREGKGILCYYNGRIYEGEWKNDKKHGKATEIYQNGGRYFGNFANGKKNGKGQFKWVNGEIYDGEWKDGTKHGSGLWKGIKGDSYIGEWKEGKTDGFGVHTWINGDRYEGEFKQCLKHGLGTERFANGDVYIGNYEYGKPEGYGEYYWSVGNFYKGYFVNGLRHGRGIWKAVKDGGDCYEGEYRNDKKCGYGEYKWGTGNIYKGNFENDLRHGYGEMYWKDGSVYRGYWMNGLQVGEIKEDLNENNSSRLVDEQMDNQQMQHQREGDDYLNIPPDKQKSSATLTDNQSYKSPIQKSQNTTQLTLPKINGSQYGSNYSGNKPKRLISLSPEKQSQKVLPKLECQTCANKRICSASNHNMIPQRNASLSYKRNNNGNLSSRRKDLSIDQISTNYQSPRDNSNSRSNSSSRKAIWRPSGVAQHFNPVGFDLNAKNHIQSKYNRL</sequence>
<dbReference type="KEGG" id="tet:TTHERM_00564551"/>
<reference evidence="4" key="1">
    <citation type="journal article" date="2006" name="PLoS Biol.">
        <title>Macronuclear genome sequence of the ciliate Tetrahymena thermophila, a model eukaryote.</title>
        <authorList>
            <person name="Eisen J.A."/>
            <person name="Coyne R.S."/>
            <person name="Wu M."/>
            <person name="Wu D."/>
            <person name="Thiagarajan M."/>
            <person name="Wortman J.R."/>
            <person name="Badger J.H."/>
            <person name="Ren Q."/>
            <person name="Amedeo P."/>
            <person name="Jones K.M."/>
            <person name="Tallon L.J."/>
            <person name="Delcher A.L."/>
            <person name="Salzberg S.L."/>
            <person name="Silva J.C."/>
            <person name="Haas B.J."/>
            <person name="Majoros W.H."/>
            <person name="Farzad M."/>
            <person name="Carlton J.M."/>
            <person name="Smith R.K. Jr."/>
            <person name="Garg J."/>
            <person name="Pearlman R.E."/>
            <person name="Karrer K.M."/>
            <person name="Sun L."/>
            <person name="Manning G."/>
            <person name="Elde N.C."/>
            <person name="Turkewitz A.P."/>
            <person name="Asai D.J."/>
            <person name="Wilkes D.E."/>
            <person name="Wang Y."/>
            <person name="Cai H."/>
            <person name="Collins K."/>
            <person name="Stewart B.A."/>
            <person name="Lee S.R."/>
            <person name="Wilamowska K."/>
            <person name="Weinberg Z."/>
            <person name="Ruzzo W.L."/>
            <person name="Wloga D."/>
            <person name="Gaertig J."/>
            <person name="Frankel J."/>
            <person name="Tsao C.-C."/>
            <person name="Gorovsky M.A."/>
            <person name="Keeling P.J."/>
            <person name="Waller R.F."/>
            <person name="Patron N.J."/>
            <person name="Cherry J.M."/>
            <person name="Stover N.A."/>
            <person name="Krieger C.J."/>
            <person name="del Toro C."/>
            <person name="Ryder H.F."/>
            <person name="Williamson S.C."/>
            <person name="Barbeau R.A."/>
            <person name="Hamilton E.P."/>
            <person name="Orias E."/>
        </authorList>
    </citation>
    <scope>NUCLEOTIDE SEQUENCE [LARGE SCALE GENOMIC DNA]</scope>
    <source>
        <strain evidence="4">SB210</strain>
    </source>
</reference>
<organism evidence="3 4">
    <name type="scientific">Tetrahymena thermophila (strain SB210)</name>
    <dbReference type="NCBI Taxonomy" id="312017"/>
    <lineage>
        <taxon>Eukaryota</taxon>
        <taxon>Sar</taxon>
        <taxon>Alveolata</taxon>
        <taxon>Ciliophora</taxon>
        <taxon>Intramacronucleata</taxon>
        <taxon>Oligohymenophorea</taxon>
        <taxon>Hymenostomatida</taxon>
        <taxon>Tetrahymenina</taxon>
        <taxon>Tetrahymenidae</taxon>
        <taxon>Tetrahymena</taxon>
    </lineage>
</organism>
<proteinExistence type="predicted"/>
<feature type="region of interest" description="Disordered" evidence="2">
    <location>
        <begin position="450"/>
        <end position="501"/>
    </location>
</feature>
<keyword evidence="4" id="KW-1185">Reference proteome</keyword>
<feature type="compositionally biased region" description="Polar residues" evidence="2">
    <location>
        <begin position="450"/>
        <end position="464"/>
    </location>
</feature>
<dbReference type="Proteomes" id="UP000009168">
    <property type="component" value="Unassembled WGS sequence"/>
</dbReference>
<gene>
    <name evidence="3" type="ORF">TTHERM_00564551</name>
</gene>
<accession>A4VD66</accession>
<feature type="region of interest" description="Disordered" evidence="2">
    <location>
        <begin position="344"/>
        <end position="410"/>
    </location>
</feature>
<feature type="compositionally biased region" description="Polar residues" evidence="2">
    <location>
        <begin position="366"/>
        <end position="405"/>
    </location>
</feature>
<dbReference type="AlphaFoldDB" id="A4VD66"/>
<evidence type="ECO:0000256" key="2">
    <source>
        <dbReference type="SAM" id="MobiDB-lite"/>
    </source>
</evidence>
<dbReference type="GO" id="GO:0005829">
    <property type="term" value="C:cytosol"/>
    <property type="evidence" value="ECO:0007669"/>
    <property type="project" value="TreeGrafter"/>
</dbReference>
<feature type="region of interest" description="Disordered" evidence="2">
    <location>
        <begin position="1"/>
        <end position="20"/>
    </location>
</feature>
<dbReference type="FunFam" id="2.20.110.10:FF:000002">
    <property type="entry name" value="Phosphatidylinositol 4-phosphate 5-kinase 8"/>
    <property type="match status" value="1"/>
</dbReference>
<dbReference type="EMBL" id="GG662556">
    <property type="protein sequence ID" value="EDK31469.2"/>
    <property type="molecule type" value="Genomic_DNA"/>
</dbReference>
<dbReference type="OrthoDB" id="287158at2759"/>
<evidence type="ECO:0000313" key="4">
    <source>
        <dbReference type="Proteomes" id="UP000009168"/>
    </source>
</evidence>
<dbReference type="InParanoid" id="A4VD66"/>
<evidence type="ECO:0000256" key="1">
    <source>
        <dbReference type="ARBA" id="ARBA00022737"/>
    </source>
</evidence>
<dbReference type="SUPFAM" id="SSF82185">
    <property type="entry name" value="Histone H3 K4-specific methyltransferase SET7/9 N-terminal domain"/>
    <property type="match status" value="2"/>
</dbReference>
<dbReference type="HOGENOM" id="CLU_032017_4_0_1"/>
<dbReference type="Pfam" id="PF02493">
    <property type="entry name" value="MORN"/>
    <property type="match status" value="10"/>
</dbReference>
<dbReference type="RefSeq" id="XP_001470953.2">
    <property type="nucleotide sequence ID" value="XM_001470903.2"/>
</dbReference>
<protein>
    <submittedName>
        <fullName evidence="3">MORN motif protein</fullName>
    </submittedName>
</protein>
<dbReference type="SMART" id="SM00698">
    <property type="entry name" value="MORN"/>
    <property type="match status" value="10"/>
</dbReference>
<evidence type="ECO:0000313" key="3">
    <source>
        <dbReference type="EMBL" id="EDK31469.2"/>
    </source>
</evidence>
<dbReference type="PANTHER" id="PTHR43215:SF14">
    <property type="entry name" value="RADIAL SPOKE HEAD 1 HOMOLOG"/>
    <property type="match status" value="1"/>
</dbReference>
<keyword evidence="1" id="KW-0677">Repeat</keyword>
<dbReference type="PANTHER" id="PTHR43215">
    <property type="entry name" value="RADIAL SPOKE HEAD 1 HOMOLOG"/>
    <property type="match status" value="1"/>
</dbReference>
<dbReference type="eggNOG" id="KOG0231">
    <property type="taxonomic scope" value="Eukaryota"/>
</dbReference>
<name>A4VD66_TETTS</name>
<dbReference type="Gene3D" id="2.20.110.10">
    <property type="entry name" value="Histone H3 K4-specific methyltransferase SET7/9 N-terminal domain"/>
    <property type="match status" value="5"/>
</dbReference>